<keyword evidence="3" id="KW-1185">Reference proteome</keyword>
<accession>A0AAV8XUE8</accession>
<evidence type="ECO:0000313" key="3">
    <source>
        <dbReference type="Proteomes" id="UP001162162"/>
    </source>
</evidence>
<dbReference type="Proteomes" id="UP001162162">
    <property type="component" value="Unassembled WGS sequence"/>
</dbReference>
<reference evidence="2" key="1">
    <citation type="journal article" date="2023" name="Insect Mol. Biol.">
        <title>Genome sequencing provides insights into the evolution of gene families encoding plant cell wall-degrading enzymes in longhorned beetles.</title>
        <authorList>
            <person name="Shin N.R."/>
            <person name="Okamura Y."/>
            <person name="Kirsch R."/>
            <person name="Pauchet Y."/>
        </authorList>
    </citation>
    <scope>NUCLEOTIDE SEQUENCE</scope>
    <source>
        <strain evidence="2">AMC_N1</strain>
    </source>
</reference>
<dbReference type="GO" id="GO:0008289">
    <property type="term" value="F:lipid binding"/>
    <property type="evidence" value="ECO:0007669"/>
    <property type="project" value="InterPro"/>
</dbReference>
<protein>
    <recommendedName>
        <fullName evidence="1">START domain-containing protein</fullName>
    </recommendedName>
</protein>
<dbReference type="SMART" id="SM00234">
    <property type="entry name" value="START"/>
    <property type="match status" value="1"/>
</dbReference>
<evidence type="ECO:0000313" key="2">
    <source>
        <dbReference type="EMBL" id="KAJ8942315.1"/>
    </source>
</evidence>
<dbReference type="AlphaFoldDB" id="A0AAV8XUE8"/>
<feature type="domain" description="START" evidence="1">
    <location>
        <begin position="47"/>
        <end position="241"/>
    </location>
</feature>
<evidence type="ECO:0000259" key="1">
    <source>
        <dbReference type="PROSITE" id="PS50848"/>
    </source>
</evidence>
<name>A0AAV8XUE8_9CUCU</name>
<dbReference type="InterPro" id="IPR051869">
    <property type="entry name" value="STARD3"/>
</dbReference>
<proteinExistence type="predicted"/>
<dbReference type="GO" id="GO:0031902">
    <property type="term" value="C:late endosome membrane"/>
    <property type="evidence" value="ECO:0007669"/>
    <property type="project" value="TreeGrafter"/>
</dbReference>
<dbReference type="SUPFAM" id="SSF55961">
    <property type="entry name" value="Bet v1-like"/>
    <property type="match status" value="1"/>
</dbReference>
<dbReference type="PANTHER" id="PTHR46121:SF4">
    <property type="entry name" value="STEROIDOGENIC ACUTE REGULATORY PROTEIN-LIKE"/>
    <property type="match status" value="1"/>
</dbReference>
<dbReference type="PROSITE" id="PS50848">
    <property type="entry name" value="START"/>
    <property type="match status" value="1"/>
</dbReference>
<dbReference type="GO" id="GO:0005789">
    <property type="term" value="C:endoplasmic reticulum membrane"/>
    <property type="evidence" value="ECO:0007669"/>
    <property type="project" value="TreeGrafter"/>
</dbReference>
<organism evidence="2 3">
    <name type="scientific">Aromia moschata</name>
    <dbReference type="NCBI Taxonomy" id="1265417"/>
    <lineage>
        <taxon>Eukaryota</taxon>
        <taxon>Metazoa</taxon>
        <taxon>Ecdysozoa</taxon>
        <taxon>Arthropoda</taxon>
        <taxon>Hexapoda</taxon>
        <taxon>Insecta</taxon>
        <taxon>Pterygota</taxon>
        <taxon>Neoptera</taxon>
        <taxon>Endopterygota</taxon>
        <taxon>Coleoptera</taxon>
        <taxon>Polyphaga</taxon>
        <taxon>Cucujiformia</taxon>
        <taxon>Chrysomeloidea</taxon>
        <taxon>Cerambycidae</taxon>
        <taxon>Cerambycinae</taxon>
        <taxon>Callichromatini</taxon>
        <taxon>Aromia</taxon>
    </lineage>
</organism>
<dbReference type="InterPro" id="IPR000799">
    <property type="entry name" value="StAR-like"/>
</dbReference>
<dbReference type="GO" id="GO:0140284">
    <property type="term" value="C:endoplasmic reticulum-endosome membrane contact site"/>
    <property type="evidence" value="ECO:0007669"/>
    <property type="project" value="TreeGrafter"/>
</dbReference>
<dbReference type="Pfam" id="PF01852">
    <property type="entry name" value="START"/>
    <property type="match status" value="1"/>
</dbReference>
<comment type="caution">
    <text evidence="2">The sequence shown here is derived from an EMBL/GenBank/DDBJ whole genome shotgun (WGS) entry which is preliminary data.</text>
</comment>
<dbReference type="EMBL" id="JAPWTK010000333">
    <property type="protein sequence ID" value="KAJ8942315.1"/>
    <property type="molecule type" value="Genomic_DNA"/>
</dbReference>
<dbReference type="GO" id="GO:0099044">
    <property type="term" value="P:vesicle tethering to endoplasmic reticulum"/>
    <property type="evidence" value="ECO:0007669"/>
    <property type="project" value="TreeGrafter"/>
</dbReference>
<dbReference type="InterPro" id="IPR002913">
    <property type="entry name" value="START_lipid-bd_dom"/>
</dbReference>
<sequence>MGNFYSPLGTPEGSLYRFETSPSKYPTARFTREEEENYKCLAAKTLQDAWDLFQKKDWKLEAQKGLDAVFTRTDPNGIKMFKLQAQIDVPPRLLLDELYLKIQELPKWNTTLKESHKVQAIDEYTDITYQISADAAGGLVSSRDFVNLRHWACVEGCYVICSIKTDHPSLPLNKKFVRGENGVCCWVMQSIPGKQDKCNFYWIVNTNLKIWLPGTILAKEMASMMFIYMRDLRKHLQTERRD</sequence>
<dbReference type="PRINTS" id="PR00978">
    <property type="entry name" value="STARPROTEIN"/>
</dbReference>
<dbReference type="GO" id="GO:0005765">
    <property type="term" value="C:lysosomal membrane"/>
    <property type="evidence" value="ECO:0007669"/>
    <property type="project" value="TreeGrafter"/>
</dbReference>
<gene>
    <name evidence="2" type="ORF">NQ318_005307</name>
</gene>
<dbReference type="PANTHER" id="PTHR46121">
    <property type="entry name" value="STEROIDOGENIC ACUTE REGULATORY PROTEIN-LIKE"/>
    <property type="match status" value="1"/>
</dbReference>
<dbReference type="Gene3D" id="3.30.530.20">
    <property type="match status" value="1"/>
</dbReference>
<dbReference type="InterPro" id="IPR023393">
    <property type="entry name" value="START-like_dom_sf"/>
</dbReference>